<evidence type="ECO:0000256" key="1">
    <source>
        <dbReference type="SAM" id="MobiDB-lite"/>
    </source>
</evidence>
<gene>
    <name evidence="2" type="ORF">AB852_34005</name>
</gene>
<reference evidence="2 3" key="1">
    <citation type="submission" date="2015-06" db="EMBL/GenBank/DDBJ databases">
        <title>Cloning and characterization of the uncialamcin biosynthetic gene cluster.</title>
        <authorList>
            <person name="Yan X."/>
            <person name="Huang T."/>
            <person name="Ge H."/>
            <person name="Shen B."/>
        </authorList>
    </citation>
    <scope>NUCLEOTIDE SEQUENCE [LARGE SCALE GENOMIC DNA]</scope>
    <source>
        <strain evidence="2 3">DCA2648</strain>
    </source>
</reference>
<dbReference type="GeneID" id="96796420"/>
<dbReference type="EMBL" id="LFBV01000011">
    <property type="protein sequence ID" value="OKH90637.1"/>
    <property type="molecule type" value="Genomic_DNA"/>
</dbReference>
<proteinExistence type="predicted"/>
<name>A0A1Q4UYG3_9ACTN</name>
<sequence>MTTARRLAAIDLLCSRELPAGPGGSAPSGAGTVPLLVDLTHAPGPADAPHDGRGPDADHEEQLYADRDALAVPLTARFGEPDHLGLQGVFLRAAEPGEGIPEPWRSISSRAGDALVWRAPGRWLVLAVTRDGHGGAARLLAAATDVDPP</sequence>
<comment type="caution">
    <text evidence="2">The sequence shown here is derived from an EMBL/GenBank/DDBJ whole genome shotgun (WGS) entry which is preliminary data.</text>
</comment>
<keyword evidence="3" id="KW-1185">Reference proteome</keyword>
<evidence type="ECO:0000313" key="3">
    <source>
        <dbReference type="Proteomes" id="UP000186455"/>
    </source>
</evidence>
<evidence type="ECO:0000313" key="2">
    <source>
        <dbReference type="EMBL" id="OKH90637.1"/>
    </source>
</evidence>
<organism evidence="2 3">
    <name type="scientific">Streptomyces uncialis</name>
    <dbReference type="NCBI Taxonomy" id="1048205"/>
    <lineage>
        <taxon>Bacteria</taxon>
        <taxon>Bacillati</taxon>
        <taxon>Actinomycetota</taxon>
        <taxon>Actinomycetes</taxon>
        <taxon>Kitasatosporales</taxon>
        <taxon>Streptomycetaceae</taxon>
        <taxon>Streptomyces</taxon>
    </lineage>
</organism>
<protein>
    <submittedName>
        <fullName evidence="2">Uncharacterized protein</fullName>
    </submittedName>
</protein>
<feature type="region of interest" description="Disordered" evidence="1">
    <location>
        <begin position="18"/>
        <end position="58"/>
    </location>
</feature>
<dbReference type="AlphaFoldDB" id="A0A1Q4UYG3"/>
<feature type="compositionally biased region" description="Basic and acidic residues" evidence="1">
    <location>
        <begin position="48"/>
        <end position="58"/>
    </location>
</feature>
<dbReference type="RefSeq" id="WP_073794748.1">
    <property type="nucleotide sequence ID" value="NZ_CP109290.1"/>
</dbReference>
<accession>A0A1Q4UYG3</accession>
<dbReference type="STRING" id="1048205.AB852_34005"/>
<dbReference type="Proteomes" id="UP000186455">
    <property type="component" value="Unassembled WGS sequence"/>
</dbReference>